<dbReference type="CDD" id="cd00086">
    <property type="entry name" value="homeodomain"/>
    <property type="match status" value="1"/>
</dbReference>
<dbReference type="GeneID" id="106060502"/>
<evidence type="ECO:0000256" key="1">
    <source>
        <dbReference type="ARBA" id="ARBA00004123"/>
    </source>
</evidence>
<dbReference type="InterPro" id="IPR017970">
    <property type="entry name" value="Homeobox_CS"/>
</dbReference>
<dbReference type="InterPro" id="IPR050296">
    <property type="entry name" value="Antp_homeobox"/>
</dbReference>
<protein>
    <submittedName>
        <fullName evidence="12">Homeotic protein ultrabithorax-like</fullName>
    </submittedName>
</protein>
<evidence type="ECO:0000256" key="9">
    <source>
        <dbReference type="SAM" id="MobiDB-lite"/>
    </source>
</evidence>
<dbReference type="GO" id="GO:0009952">
    <property type="term" value="P:anterior/posterior pattern specification"/>
    <property type="evidence" value="ECO:0007669"/>
    <property type="project" value="TreeGrafter"/>
</dbReference>
<organism evidence="11 12">
    <name type="scientific">Biomphalaria glabrata</name>
    <name type="common">Bloodfluke planorb</name>
    <name type="synonym">Freshwater snail</name>
    <dbReference type="NCBI Taxonomy" id="6526"/>
    <lineage>
        <taxon>Eukaryota</taxon>
        <taxon>Metazoa</taxon>
        <taxon>Spiralia</taxon>
        <taxon>Lophotrochozoa</taxon>
        <taxon>Mollusca</taxon>
        <taxon>Gastropoda</taxon>
        <taxon>Heterobranchia</taxon>
        <taxon>Euthyneura</taxon>
        <taxon>Panpulmonata</taxon>
        <taxon>Hygrophila</taxon>
        <taxon>Lymnaeoidea</taxon>
        <taxon>Planorbidae</taxon>
        <taxon>Biomphalaria</taxon>
    </lineage>
</organism>
<gene>
    <name evidence="12" type="primary">LOC106060502</name>
</gene>
<dbReference type="PANTHER" id="PTHR45659:SF4">
    <property type="entry name" value="HOMEOBOX PROTEIN ABDOMINAL-A"/>
    <property type="match status" value="1"/>
</dbReference>
<dbReference type="PROSITE" id="PS00027">
    <property type="entry name" value="HOMEOBOX_1"/>
    <property type="match status" value="1"/>
</dbReference>
<evidence type="ECO:0000256" key="8">
    <source>
        <dbReference type="RuleBase" id="RU000682"/>
    </source>
</evidence>
<feature type="DNA-binding region" description="Homeobox" evidence="7">
    <location>
        <begin position="256"/>
        <end position="315"/>
    </location>
</feature>
<keyword evidence="3" id="KW-0217">Developmental protein</keyword>
<evidence type="ECO:0000313" key="11">
    <source>
        <dbReference type="Proteomes" id="UP001165740"/>
    </source>
</evidence>
<comment type="similarity">
    <text evidence="2">Belongs to the Antp homeobox family.</text>
</comment>
<dbReference type="Proteomes" id="UP001165740">
    <property type="component" value="Chromosome 11"/>
</dbReference>
<accession>A0A9W2YCX9</accession>
<feature type="region of interest" description="Disordered" evidence="9">
    <location>
        <begin position="1"/>
        <end position="27"/>
    </location>
</feature>
<evidence type="ECO:0000256" key="2">
    <source>
        <dbReference type="ARBA" id="ARBA00009107"/>
    </source>
</evidence>
<name>A0A9W2YCX9_BIOGL</name>
<evidence type="ECO:0000256" key="3">
    <source>
        <dbReference type="ARBA" id="ARBA00022473"/>
    </source>
</evidence>
<dbReference type="GO" id="GO:0000978">
    <property type="term" value="F:RNA polymerase II cis-regulatory region sequence-specific DNA binding"/>
    <property type="evidence" value="ECO:0007669"/>
    <property type="project" value="TreeGrafter"/>
</dbReference>
<keyword evidence="4 7" id="KW-0238">DNA-binding</keyword>
<keyword evidence="6 7" id="KW-0539">Nucleus</keyword>
<dbReference type="InterPro" id="IPR020479">
    <property type="entry name" value="HD_metazoa"/>
</dbReference>
<dbReference type="Pfam" id="PF00046">
    <property type="entry name" value="Homeodomain"/>
    <property type="match status" value="1"/>
</dbReference>
<dbReference type="SUPFAM" id="SSF46689">
    <property type="entry name" value="Homeodomain-like"/>
    <property type="match status" value="1"/>
</dbReference>
<dbReference type="InterPro" id="IPR009057">
    <property type="entry name" value="Homeodomain-like_sf"/>
</dbReference>
<dbReference type="GO" id="GO:0000981">
    <property type="term" value="F:DNA-binding transcription factor activity, RNA polymerase II-specific"/>
    <property type="evidence" value="ECO:0007669"/>
    <property type="project" value="InterPro"/>
</dbReference>
<evidence type="ECO:0000256" key="7">
    <source>
        <dbReference type="PROSITE-ProRule" id="PRU00108"/>
    </source>
</evidence>
<feature type="compositionally biased region" description="Polar residues" evidence="9">
    <location>
        <begin position="346"/>
        <end position="367"/>
    </location>
</feature>
<sequence>MVSGALYSPGFSLSRPVDNNNPSDNQAHHRIIANNAGGFRDNPNSTIYGGGRLGNSIHPTVASAESGFTTPGGGGDLTTALYGGDCHRGGNAMSSYLPLRHSGAHGVPTTPRGPVGAEDNVMHGMGGMMDSGGYMEHFLNIPEICPTGNYRNPRYYMGAYNAEACRMEALQQQHRNHHDLRMGLQGSRPSFYPNMNMGMRFGDGMDSAQVASNCIPQQNRADNLSPCTKAVAVPTESDAPSFYPWMSIVGPNSNQRRRGRQTYTRFQTLELEKEFKFNRYLTRRRRIELSHMLCLTERQIKIWFQNRRMKEKKELQAIKELNEQSRGHEKSHQGGSMAKSEDKMASLTSSSSQHAAESPNSSGSEHS</sequence>
<dbReference type="GO" id="GO:0005634">
    <property type="term" value="C:nucleus"/>
    <property type="evidence" value="ECO:0007669"/>
    <property type="project" value="UniProtKB-SubCell"/>
</dbReference>
<reference evidence="12" key="1">
    <citation type="submission" date="2025-08" db="UniProtKB">
        <authorList>
            <consortium name="RefSeq"/>
        </authorList>
    </citation>
    <scope>IDENTIFICATION</scope>
</reference>
<dbReference type="PRINTS" id="PR00024">
    <property type="entry name" value="HOMEOBOX"/>
</dbReference>
<evidence type="ECO:0000313" key="12">
    <source>
        <dbReference type="RefSeq" id="XP_055860616.1"/>
    </source>
</evidence>
<feature type="domain" description="Homeobox" evidence="10">
    <location>
        <begin position="254"/>
        <end position="314"/>
    </location>
</feature>
<dbReference type="InterPro" id="IPR001356">
    <property type="entry name" value="HD"/>
</dbReference>
<feature type="region of interest" description="Disordered" evidence="9">
    <location>
        <begin position="318"/>
        <end position="367"/>
    </location>
</feature>
<dbReference type="AlphaFoldDB" id="A0A9W2YCX9"/>
<dbReference type="OrthoDB" id="6159439at2759"/>
<proteinExistence type="inferred from homology"/>
<feature type="compositionally biased region" description="Basic and acidic residues" evidence="9">
    <location>
        <begin position="318"/>
        <end position="332"/>
    </location>
</feature>
<keyword evidence="5 7" id="KW-0371">Homeobox</keyword>
<dbReference type="RefSeq" id="XP_055860616.1">
    <property type="nucleotide sequence ID" value="XM_056004641.1"/>
</dbReference>
<evidence type="ECO:0000259" key="10">
    <source>
        <dbReference type="PROSITE" id="PS50071"/>
    </source>
</evidence>
<dbReference type="Gene3D" id="1.10.10.60">
    <property type="entry name" value="Homeodomain-like"/>
    <property type="match status" value="1"/>
</dbReference>
<dbReference type="SMART" id="SM00389">
    <property type="entry name" value="HOX"/>
    <property type="match status" value="1"/>
</dbReference>
<dbReference type="PANTHER" id="PTHR45659">
    <property type="entry name" value="HOMEOBOX PROTEIN HOX"/>
    <property type="match status" value="1"/>
</dbReference>
<comment type="subcellular location">
    <subcellularLocation>
        <location evidence="1 7 8">Nucleus</location>
    </subcellularLocation>
</comment>
<dbReference type="FunFam" id="1.10.10.60:FF:000193">
    <property type="entry name" value="Ultrabithorax, isoform C"/>
    <property type="match status" value="1"/>
</dbReference>
<keyword evidence="11" id="KW-1185">Reference proteome</keyword>
<dbReference type="PROSITE" id="PS50071">
    <property type="entry name" value="HOMEOBOX_2"/>
    <property type="match status" value="1"/>
</dbReference>
<evidence type="ECO:0000256" key="6">
    <source>
        <dbReference type="ARBA" id="ARBA00023242"/>
    </source>
</evidence>
<evidence type="ECO:0000256" key="4">
    <source>
        <dbReference type="ARBA" id="ARBA00023125"/>
    </source>
</evidence>
<evidence type="ECO:0000256" key="5">
    <source>
        <dbReference type="ARBA" id="ARBA00023155"/>
    </source>
</evidence>